<keyword evidence="2 7" id="KW-0813">Transport</keyword>
<protein>
    <recommendedName>
        <fullName evidence="8">ABC transmembrane type-1 domain-containing protein</fullName>
    </recommendedName>
</protein>
<keyword evidence="6 7" id="KW-0472">Membrane</keyword>
<dbReference type="KEGG" id="sacd:HS1genome_1946"/>
<dbReference type="AlphaFoldDB" id="A0A348B5V5"/>
<dbReference type="RefSeq" id="WP_126450803.1">
    <property type="nucleotide sequence ID" value="NZ_AP018553.1"/>
</dbReference>
<evidence type="ECO:0000256" key="3">
    <source>
        <dbReference type="ARBA" id="ARBA00022475"/>
    </source>
</evidence>
<dbReference type="PANTHER" id="PTHR43386">
    <property type="entry name" value="OLIGOPEPTIDE TRANSPORT SYSTEM PERMEASE PROTEIN APPC"/>
    <property type="match status" value="1"/>
</dbReference>
<evidence type="ECO:0000259" key="8">
    <source>
        <dbReference type="PROSITE" id="PS50928"/>
    </source>
</evidence>
<dbReference type="GO" id="GO:0055085">
    <property type="term" value="P:transmembrane transport"/>
    <property type="evidence" value="ECO:0007669"/>
    <property type="project" value="InterPro"/>
</dbReference>
<dbReference type="CDD" id="cd06261">
    <property type="entry name" value="TM_PBP2"/>
    <property type="match status" value="1"/>
</dbReference>
<evidence type="ECO:0000256" key="1">
    <source>
        <dbReference type="ARBA" id="ARBA00004651"/>
    </source>
</evidence>
<evidence type="ECO:0000256" key="4">
    <source>
        <dbReference type="ARBA" id="ARBA00022692"/>
    </source>
</evidence>
<sequence length="283" mass="29981">MEVGSRYGGLVKRVVADPKGGAGVGIILAFTVLPFLRPLLTKYPPLAVGVGAPNQPPSHAHLLGTTSLGQDVFSQFLAGGLVPVEVGVLTGVFTSLLVVLIGVPAGYYSEKLGRLLTLITDVFLIIPSLPLIILLGVYLGPSLLNQVLVLTLISWPFPARVVASQVISLKERGFVLSAKALGASDGRVMFGEVLPNVVNLIISNSVLVIIFAILFQTAISFLGLGVPTQPGWGNMLYYAEQSGAIASGEWWWVVPPGLGILTVAFAFSLLFLRIEEILGLEVR</sequence>
<evidence type="ECO:0000256" key="7">
    <source>
        <dbReference type="RuleBase" id="RU363032"/>
    </source>
</evidence>
<evidence type="ECO:0000256" key="6">
    <source>
        <dbReference type="ARBA" id="ARBA00023136"/>
    </source>
</evidence>
<dbReference type="SUPFAM" id="SSF161098">
    <property type="entry name" value="MetI-like"/>
    <property type="match status" value="1"/>
</dbReference>
<evidence type="ECO:0000313" key="11">
    <source>
        <dbReference type="Proteomes" id="UP000276741"/>
    </source>
</evidence>
<reference evidence="11" key="2">
    <citation type="submission" date="2018-04" db="EMBL/GenBank/DDBJ databases">
        <title>Complete genome sequence of Sulfodiicoccus acidiphilus strain HS-1.</title>
        <authorList>
            <person name="Sakai H.D."/>
            <person name="Kurosawa N."/>
        </authorList>
    </citation>
    <scope>NUCLEOTIDE SEQUENCE [LARGE SCALE GENOMIC DNA]</scope>
    <source>
        <strain evidence="11">HS-1</strain>
    </source>
</reference>
<dbReference type="EMBL" id="AP018553">
    <property type="protein sequence ID" value="BBD73557.1"/>
    <property type="molecule type" value="Genomic_DNA"/>
</dbReference>
<dbReference type="Gene3D" id="1.10.3720.10">
    <property type="entry name" value="MetI-like"/>
    <property type="match status" value="1"/>
</dbReference>
<feature type="transmembrane region" description="Helical" evidence="7">
    <location>
        <begin position="86"/>
        <end position="108"/>
    </location>
</feature>
<evidence type="ECO:0000313" key="10">
    <source>
        <dbReference type="EMBL" id="GGT92322.1"/>
    </source>
</evidence>
<comment type="subcellular location">
    <subcellularLocation>
        <location evidence="1 7">Cell membrane</location>
        <topology evidence="1 7">Multi-pass membrane protein</topology>
    </subcellularLocation>
</comment>
<feature type="transmembrane region" description="Helical" evidence="7">
    <location>
        <begin position="250"/>
        <end position="272"/>
    </location>
</feature>
<name>A0A348B5V5_9CREN</name>
<feature type="transmembrane region" description="Helical" evidence="7">
    <location>
        <begin position="115"/>
        <end position="137"/>
    </location>
</feature>
<dbReference type="Proteomes" id="UP000276741">
    <property type="component" value="Chromosome"/>
</dbReference>
<feature type="transmembrane region" description="Helical" evidence="7">
    <location>
        <begin position="197"/>
        <end position="226"/>
    </location>
</feature>
<evidence type="ECO:0000313" key="9">
    <source>
        <dbReference type="EMBL" id="BBD73557.1"/>
    </source>
</evidence>
<keyword evidence="3" id="KW-1003">Cell membrane</keyword>
<gene>
    <name evidence="10" type="ORF">GCM10007116_07540</name>
    <name evidence="9" type="ORF">HS1genome_1946</name>
</gene>
<dbReference type="EMBL" id="BMQS01000006">
    <property type="protein sequence ID" value="GGT92322.1"/>
    <property type="molecule type" value="Genomic_DNA"/>
</dbReference>
<proteinExistence type="inferred from homology"/>
<dbReference type="GO" id="GO:0005886">
    <property type="term" value="C:plasma membrane"/>
    <property type="evidence" value="ECO:0007669"/>
    <property type="project" value="UniProtKB-SubCell"/>
</dbReference>
<keyword evidence="11" id="KW-1185">Reference proteome</keyword>
<feature type="transmembrane region" description="Helical" evidence="7">
    <location>
        <begin position="21"/>
        <end position="40"/>
    </location>
</feature>
<reference evidence="10" key="1">
    <citation type="journal article" date="2014" name="Int. J. Syst. Evol. Microbiol.">
        <title>Complete genome sequence of Corynebacterium casei LMG S-19264T (=DSM 44701T), isolated from a smear-ripened cheese.</title>
        <authorList>
            <consortium name="US DOE Joint Genome Institute (JGI-PGF)"/>
            <person name="Walter F."/>
            <person name="Albersmeier A."/>
            <person name="Kalinowski J."/>
            <person name="Ruckert C."/>
        </authorList>
    </citation>
    <scope>NUCLEOTIDE SEQUENCE</scope>
    <source>
        <strain evidence="10">JCM 31740</strain>
    </source>
</reference>
<evidence type="ECO:0000256" key="5">
    <source>
        <dbReference type="ARBA" id="ARBA00022989"/>
    </source>
</evidence>
<reference evidence="10" key="4">
    <citation type="submission" date="2020-09" db="EMBL/GenBank/DDBJ databases">
        <authorList>
            <person name="Sun Q."/>
            <person name="Ohkuma M."/>
        </authorList>
    </citation>
    <scope>NUCLEOTIDE SEQUENCE</scope>
    <source>
        <strain evidence="10">JCM 31740</strain>
    </source>
</reference>
<dbReference type="OrthoDB" id="312811at2157"/>
<evidence type="ECO:0000256" key="2">
    <source>
        <dbReference type="ARBA" id="ARBA00022448"/>
    </source>
</evidence>
<organism evidence="9 11">
    <name type="scientific">Sulfodiicoccus acidiphilus</name>
    <dbReference type="NCBI Taxonomy" id="1670455"/>
    <lineage>
        <taxon>Archaea</taxon>
        <taxon>Thermoproteota</taxon>
        <taxon>Thermoprotei</taxon>
        <taxon>Sulfolobales</taxon>
        <taxon>Sulfolobaceae</taxon>
        <taxon>Sulfodiicoccus</taxon>
    </lineage>
</organism>
<keyword evidence="5 7" id="KW-1133">Transmembrane helix</keyword>
<dbReference type="Pfam" id="PF00528">
    <property type="entry name" value="BPD_transp_1"/>
    <property type="match status" value="1"/>
</dbReference>
<keyword evidence="4 7" id="KW-0812">Transmembrane</keyword>
<dbReference type="InterPro" id="IPR000515">
    <property type="entry name" value="MetI-like"/>
</dbReference>
<feature type="domain" description="ABC transmembrane type-1" evidence="8">
    <location>
        <begin position="84"/>
        <end position="271"/>
    </location>
</feature>
<dbReference type="InterPro" id="IPR050366">
    <property type="entry name" value="BP-dependent_transpt_permease"/>
</dbReference>
<dbReference type="PANTHER" id="PTHR43386:SF1">
    <property type="entry name" value="D,D-DIPEPTIDE TRANSPORT SYSTEM PERMEASE PROTEIN DDPC-RELATED"/>
    <property type="match status" value="1"/>
</dbReference>
<accession>A0A348B5V5</accession>
<dbReference type="GeneID" id="38667414"/>
<comment type="similarity">
    <text evidence="7">Belongs to the binding-protein-dependent transport system permease family.</text>
</comment>
<dbReference type="Proteomes" id="UP000616143">
    <property type="component" value="Unassembled WGS sequence"/>
</dbReference>
<dbReference type="PROSITE" id="PS50928">
    <property type="entry name" value="ABC_TM1"/>
    <property type="match status" value="1"/>
</dbReference>
<feature type="transmembrane region" description="Helical" evidence="7">
    <location>
        <begin position="143"/>
        <end position="163"/>
    </location>
</feature>
<dbReference type="InterPro" id="IPR035906">
    <property type="entry name" value="MetI-like_sf"/>
</dbReference>
<reference evidence="9" key="3">
    <citation type="journal article" date="2019" name="BMC Res. Notes">
        <title>Complete genome sequence of the Sulfodiicoccus acidiphilus strain HS-1T, the first crenarchaeon that lacks polB3, isolated from an acidic hot spring in Ohwaku-dani, Hakone, Japan.</title>
        <authorList>
            <person name="Sakai H.D."/>
            <person name="Kurosawa N."/>
        </authorList>
    </citation>
    <scope>NUCLEOTIDE SEQUENCE</scope>
    <source>
        <strain evidence="9">HS-1</strain>
    </source>
</reference>